<evidence type="ECO:0000313" key="2">
    <source>
        <dbReference type="Proteomes" id="UP000037109"/>
    </source>
</evidence>
<reference evidence="2" key="1">
    <citation type="submission" date="2015-07" db="EMBL/GenBank/DDBJ databases">
        <title>Fjat-10036 dsm4.</title>
        <authorList>
            <person name="Liu B."/>
            <person name="Wang J."/>
            <person name="Zhu Y."/>
            <person name="Liu G."/>
            <person name="Chen Q."/>
            <person name="Chen Z."/>
            <person name="Lan J."/>
            <person name="Che J."/>
            <person name="Ge C."/>
            <person name="Shi H."/>
            <person name="Pan Z."/>
            <person name="Liu X."/>
        </authorList>
    </citation>
    <scope>NUCLEOTIDE SEQUENCE [LARGE SCALE GENOMIC DNA]</scope>
    <source>
        <strain evidence="2">DSM 4</strain>
    </source>
</reference>
<protein>
    <submittedName>
        <fullName evidence="1">Uncharacterized protein</fullName>
    </submittedName>
</protein>
<dbReference type="EMBL" id="LGUF01000007">
    <property type="protein sequence ID" value="KON87404.1"/>
    <property type="molecule type" value="Genomic_DNA"/>
</dbReference>
<dbReference type="Proteomes" id="UP000037109">
    <property type="component" value="Unassembled WGS sequence"/>
</dbReference>
<keyword evidence="2" id="KW-1185">Reference proteome</keyword>
<dbReference type="RefSeq" id="WP_053434754.1">
    <property type="nucleotide sequence ID" value="NZ_LGUF01000007.1"/>
</dbReference>
<evidence type="ECO:0000313" key="1">
    <source>
        <dbReference type="EMBL" id="KON87404.1"/>
    </source>
</evidence>
<sequence>MNKNDLANNLTTLLNTKLDYSGEFNTLFFIEKDQNGTVIKFLNKDHYNYILKHLRGELVDVIGGEVKVTHLNLETSPVTMKNFENAKGITVRPISPIKKEKVELPTIRNRTIKEIEKFLSDEFHVLMEKQQELRDQHEDYIEKLQYAYNYGEVGFLVKLNSYLQKIKDYEEE</sequence>
<comment type="caution">
    <text evidence="1">The sequence shown here is derived from an EMBL/GenBank/DDBJ whole genome shotgun (WGS) entry which is preliminary data.</text>
</comment>
<organism evidence="1 2">
    <name type="scientific">Sporosarcina globispora</name>
    <name type="common">Bacillus globisporus</name>
    <dbReference type="NCBI Taxonomy" id="1459"/>
    <lineage>
        <taxon>Bacteria</taxon>
        <taxon>Bacillati</taxon>
        <taxon>Bacillota</taxon>
        <taxon>Bacilli</taxon>
        <taxon>Bacillales</taxon>
        <taxon>Caryophanaceae</taxon>
        <taxon>Sporosarcina</taxon>
    </lineage>
</organism>
<name>A0A0M0GC22_SPOGL</name>
<dbReference type="PATRIC" id="fig|1459.3.peg.2492"/>
<accession>A0A0M0GC22</accession>
<proteinExistence type="predicted"/>
<dbReference type="AlphaFoldDB" id="A0A0M0GC22"/>
<gene>
    <name evidence="1" type="ORF">AF332_11585</name>
</gene>
<dbReference type="STRING" id="1459.AF332_11585"/>